<protein>
    <submittedName>
        <fullName evidence="2">Uncharacterized protein</fullName>
    </submittedName>
</protein>
<sequence length="124" mass="13931">MIRSGGSERSDGPEPHEEQRAEESERRSRGAGEPHECDVQTRVFAQEDAGPDLSLLNRRRGVLWTQATAQTSLRDERSTSRVILDHLLCEPNRVGQDRTGQDRRTTDVDTEEVFLSKAGEAFVP</sequence>
<accession>A0A498MQH7</accession>
<dbReference type="EMBL" id="QBIY01012677">
    <property type="protein sequence ID" value="RXN19237.1"/>
    <property type="molecule type" value="Genomic_DNA"/>
</dbReference>
<reference evidence="2 3" key="1">
    <citation type="submission" date="2018-03" db="EMBL/GenBank/DDBJ databases">
        <title>Draft genome sequence of Rohu Carp (Labeo rohita).</title>
        <authorList>
            <person name="Das P."/>
            <person name="Kushwaha B."/>
            <person name="Joshi C.G."/>
            <person name="Kumar D."/>
            <person name="Nagpure N.S."/>
            <person name="Sahoo L."/>
            <person name="Das S.P."/>
            <person name="Bit A."/>
            <person name="Patnaik S."/>
            <person name="Meher P.K."/>
            <person name="Jayasankar P."/>
            <person name="Koringa P.G."/>
            <person name="Patel N.V."/>
            <person name="Hinsu A.T."/>
            <person name="Kumar R."/>
            <person name="Pandey M."/>
            <person name="Agarwal S."/>
            <person name="Srivastava S."/>
            <person name="Singh M."/>
            <person name="Iquebal M.A."/>
            <person name="Jaiswal S."/>
            <person name="Angadi U.B."/>
            <person name="Kumar N."/>
            <person name="Raza M."/>
            <person name="Shah T.M."/>
            <person name="Rai A."/>
            <person name="Jena J.K."/>
        </authorList>
    </citation>
    <scope>NUCLEOTIDE SEQUENCE [LARGE SCALE GENOMIC DNA]</scope>
    <source>
        <strain evidence="2">DASCIFA01</strain>
        <tissue evidence="2">Testis</tissue>
    </source>
</reference>
<gene>
    <name evidence="2" type="ORF">ROHU_007332</name>
</gene>
<dbReference type="AlphaFoldDB" id="A0A498MQH7"/>
<name>A0A498MQH7_LABRO</name>
<dbReference type="Proteomes" id="UP000290572">
    <property type="component" value="Unassembled WGS sequence"/>
</dbReference>
<keyword evidence="3" id="KW-1185">Reference proteome</keyword>
<organism evidence="2 3">
    <name type="scientific">Labeo rohita</name>
    <name type="common">Indian major carp</name>
    <name type="synonym">Cyprinus rohita</name>
    <dbReference type="NCBI Taxonomy" id="84645"/>
    <lineage>
        <taxon>Eukaryota</taxon>
        <taxon>Metazoa</taxon>
        <taxon>Chordata</taxon>
        <taxon>Craniata</taxon>
        <taxon>Vertebrata</taxon>
        <taxon>Euteleostomi</taxon>
        <taxon>Actinopterygii</taxon>
        <taxon>Neopterygii</taxon>
        <taxon>Teleostei</taxon>
        <taxon>Ostariophysi</taxon>
        <taxon>Cypriniformes</taxon>
        <taxon>Cyprinidae</taxon>
        <taxon>Labeoninae</taxon>
        <taxon>Labeonini</taxon>
        <taxon>Labeo</taxon>
    </lineage>
</organism>
<evidence type="ECO:0000313" key="3">
    <source>
        <dbReference type="Proteomes" id="UP000290572"/>
    </source>
</evidence>
<proteinExistence type="predicted"/>
<evidence type="ECO:0000256" key="1">
    <source>
        <dbReference type="SAM" id="MobiDB-lite"/>
    </source>
</evidence>
<feature type="region of interest" description="Disordered" evidence="1">
    <location>
        <begin position="1"/>
        <end position="39"/>
    </location>
</feature>
<comment type="caution">
    <text evidence="2">The sequence shown here is derived from an EMBL/GenBank/DDBJ whole genome shotgun (WGS) entry which is preliminary data.</text>
</comment>
<evidence type="ECO:0000313" key="2">
    <source>
        <dbReference type="EMBL" id="RXN19237.1"/>
    </source>
</evidence>